<protein>
    <submittedName>
        <fullName evidence="2">Uncharacterized protein</fullName>
    </submittedName>
</protein>
<proteinExistence type="predicted"/>
<accession>A0A5B8Y8B8</accession>
<sequence length="117" mass="13691">MARFLEAAMKLWDLLAESKIREWTKRREEKRTAGELELDESDEAPLLEDAKSIESQLFDEARAARHQARQCEDPEERDALLERSKKAQLRMMVLLERGGYPLLARSMENRLNTDDDD</sequence>
<dbReference type="Proteomes" id="UP000315995">
    <property type="component" value="Chromosome"/>
</dbReference>
<keyword evidence="3" id="KW-1185">Reference proteome</keyword>
<dbReference type="RefSeq" id="WP_141197922.1">
    <property type="nucleotide sequence ID" value="NZ_CP041186.1"/>
</dbReference>
<feature type="compositionally biased region" description="Acidic residues" evidence="1">
    <location>
        <begin position="36"/>
        <end position="46"/>
    </location>
</feature>
<feature type="region of interest" description="Disordered" evidence="1">
    <location>
        <begin position="26"/>
        <end position="79"/>
    </location>
</feature>
<reference evidence="2 3" key="1">
    <citation type="submission" date="2019-06" db="EMBL/GenBank/DDBJ databases">
        <title>Persicimonas caeni gen. nov., sp. nov., a predatory bacterium isolated from solar saltern.</title>
        <authorList>
            <person name="Wang S."/>
        </authorList>
    </citation>
    <scope>NUCLEOTIDE SEQUENCE [LARGE SCALE GENOMIC DNA]</scope>
    <source>
        <strain evidence="2 3">YN101</strain>
    </source>
</reference>
<organism evidence="2 3">
    <name type="scientific">Persicimonas caeni</name>
    <dbReference type="NCBI Taxonomy" id="2292766"/>
    <lineage>
        <taxon>Bacteria</taxon>
        <taxon>Deltaproteobacteria</taxon>
        <taxon>Bradymonadales</taxon>
        <taxon>Bradymonadaceae</taxon>
        <taxon>Persicimonas</taxon>
    </lineage>
</organism>
<feature type="compositionally biased region" description="Basic and acidic residues" evidence="1">
    <location>
        <begin position="59"/>
        <end position="79"/>
    </location>
</feature>
<evidence type="ECO:0000256" key="1">
    <source>
        <dbReference type="SAM" id="MobiDB-lite"/>
    </source>
</evidence>
<gene>
    <name evidence="2" type="ORF">FIV42_12015</name>
</gene>
<dbReference type="EMBL" id="CP041186">
    <property type="protein sequence ID" value="QDG51442.1"/>
    <property type="molecule type" value="Genomic_DNA"/>
</dbReference>
<evidence type="ECO:0000313" key="2">
    <source>
        <dbReference type="EMBL" id="QDG51442.1"/>
    </source>
</evidence>
<dbReference type="AlphaFoldDB" id="A0A4Y6PSZ5"/>
<accession>A0A4Y6PSZ5</accession>
<name>A0A4Y6PSZ5_PERCE</name>
<evidence type="ECO:0000313" key="3">
    <source>
        <dbReference type="Proteomes" id="UP000315995"/>
    </source>
</evidence>